<dbReference type="AlphaFoldDB" id="A0AAD4F6H5"/>
<accession>A0AAD4F6H5</accession>
<sequence length="123" mass="13410">MSFLNTTAKITHTTRLPASTTRPQALAMLSDHVFFLHCDPHLAKGGDGDGDDAEVLPRHRRGARHPRGIWDTNVVSVYEFADLAEGVFVRIRSPLGVVMETVWRVADVEGGSSGENGRVRSTG</sequence>
<dbReference type="EMBL" id="JAHCVI010000001">
    <property type="protein sequence ID" value="KAG7292627.1"/>
    <property type="molecule type" value="Genomic_DNA"/>
</dbReference>
<protein>
    <submittedName>
        <fullName evidence="1">Uncharacterized protein</fullName>
    </submittedName>
</protein>
<organism evidence="1 2">
    <name type="scientific">Staphylotrichum longicolle</name>
    <dbReference type="NCBI Taxonomy" id="669026"/>
    <lineage>
        <taxon>Eukaryota</taxon>
        <taxon>Fungi</taxon>
        <taxon>Dikarya</taxon>
        <taxon>Ascomycota</taxon>
        <taxon>Pezizomycotina</taxon>
        <taxon>Sordariomycetes</taxon>
        <taxon>Sordariomycetidae</taxon>
        <taxon>Sordariales</taxon>
        <taxon>Chaetomiaceae</taxon>
        <taxon>Staphylotrichum</taxon>
    </lineage>
</organism>
<dbReference type="PANTHER" id="PTHR38117">
    <property type="entry name" value="NACHT AND WD40 DOMAIN PROTEIN"/>
    <property type="match status" value="1"/>
</dbReference>
<evidence type="ECO:0000313" key="2">
    <source>
        <dbReference type="Proteomes" id="UP001197093"/>
    </source>
</evidence>
<comment type="caution">
    <text evidence="1">The sequence shown here is derived from an EMBL/GenBank/DDBJ whole genome shotgun (WGS) entry which is preliminary data.</text>
</comment>
<name>A0AAD4F6H5_9PEZI</name>
<proteinExistence type="predicted"/>
<reference evidence="1" key="1">
    <citation type="submission" date="2023-02" db="EMBL/GenBank/DDBJ databases">
        <authorList>
            <person name="Palmer J.M."/>
        </authorList>
    </citation>
    <scope>NUCLEOTIDE SEQUENCE</scope>
    <source>
        <strain evidence="1">FW57</strain>
    </source>
</reference>
<dbReference type="PANTHER" id="PTHR38117:SF1">
    <property type="entry name" value="DUF3074 DOMAIN-CONTAINING PROTEIN"/>
    <property type="match status" value="1"/>
</dbReference>
<gene>
    <name evidence="1" type="ORF">NEMBOFW57_002662</name>
</gene>
<evidence type="ECO:0000313" key="1">
    <source>
        <dbReference type="EMBL" id="KAG7292627.1"/>
    </source>
</evidence>
<keyword evidence="2" id="KW-1185">Reference proteome</keyword>
<dbReference type="Proteomes" id="UP001197093">
    <property type="component" value="Unassembled WGS sequence"/>
</dbReference>